<gene>
    <name evidence="2" type="ORF">ERS852420_00465</name>
</gene>
<sequence>MKLISNAKFGEPVESGTIFRTQSHGIDICIHKICGCGNVLYLNCSELGIDNLRLKSENLFRGMDEAKEILKKQLELLNERFNNFYEDNDVKILRY</sequence>
<protein>
    <submittedName>
        <fullName evidence="2">Uncharacterized protein</fullName>
    </submittedName>
</protein>
<dbReference type="AlphaFoldDB" id="A0A173RER3"/>
<reference evidence="2 3" key="1">
    <citation type="submission" date="2015-09" db="EMBL/GenBank/DDBJ databases">
        <authorList>
            <consortium name="Pathogen Informatics"/>
        </authorList>
    </citation>
    <scope>NUCLEOTIDE SEQUENCE [LARGE SCALE GENOMIC DNA]</scope>
    <source>
        <strain evidence="2 3">2789STDY5608863</strain>
    </source>
</reference>
<name>A0A173RER3_9FIRM</name>
<evidence type="ECO:0000313" key="2">
    <source>
        <dbReference type="EMBL" id="CUM75798.1"/>
    </source>
</evidence>
<accession>A0A173RER3</accession>
<keyword evidence="1" id="KW-0175">Coiled coil</keyword>
<dbReference type="RefSeq" id="WP_055261148.1">
    <property type="nucleotide sequence ID" value="NZ_CYXV01000002.1"/>
</dbReference>
<organism evidence="2 3">
    <name type="scientific">Roseburia faecis</name>
    <dbReference type="NCBI Taxonomy" id="301302"/>
    <lineage>
        <taxon>Bacteria</taxon>
        <taxon>Bacillati</taxon>
        <taxon>Bacillota</taxon>
        <taxon>Clostridia</taxon>
        <taxon>Lachnospirales</taxon>
        <taxon>Lachnospiraceae</taxon>
        <taxon>Roseburia</taxon>
    </lineage>
</organism>
<dbReference type="EMBL" id="CYXV01000002">
    <property type="protein sequence ID" value="CUM75798.1"/>
    <property type="molecule type" value="Genomic_DNA"/>
</dbReference>
<proteinExistence type="predicted"/>
<evidence type="ECO:0000256" key="1">
    <source>
        <dbReference type="SAM" id="Coils"/>
    </source>
</evidence>
<evidence type="ECO:0000313" key="3">
    <source>
        <dbReference type="Proteomes" id="UP000095495"/>
    </source>
</evidence>
<feature type="coiled-coil region" evidence="1">
    <location>
        <begin position="60"/>
        <end position="87"/>
    </location>
</feature>
<dbReference type="Proteomes" id="UP000095495">
    <property type="component" value="Unassembled WGS sequence"/>
</dbReference>